<dbReference type="PANTHER" id="PTHR34472">
    <property type="entry name" value="SULFUR CARRIER PROTEIN THIS"/>
    <property type="match status" value="1"/>
</dbReference>
<dbReference type="Pfam" id="PF02597">
    <property type="entry name" value="ThiS"/>
    <property type="match status" value="1"/>
</dbReference>
<dbReference type="PATRIC" id="fig|360102.15.peg.2910"/>
<dbReference type="InterPro" id="IPR012675">
    <property type="entry name" value="Beta-grasp_dom_sf"/>
</dbReference>
<dbReference type="SUPFAM" id="SSF54285">
    <property type="entry name" value="MoaD/ThiS"/>
    <property type="match status" value="1"/>
</dbReference>
<evidence type="ECO:0000313" key="1">
    <source>
        <dbReference type="EMBL" id="ABG15576.1"/>
    </source>
</evidence>
<dbReference type="PANTHER" id="PTHR34472:SF1">
    <property type="entry name" value="SULFUR CARRIER PROTEIN THIS"/>
    <property type="match status" value="1"/>
</dbReference>
<dbReference type="Proteomes" id="UP000001971">
    <property type="component" value="Chromosome"/>
</dbReference>
<proteinExistence type="predicted"/>
<dbReference type="Gene3D" id="3.10.20.30">
    <property type="match status" value="1"/>
</dbReference>
<sequence length="71" mass="7982">MKTNYIPIMLNDQPLEVECNLTAEMLLNQLKHHQPGTALAINQVIIPRADWQNHRLQAGDHILLFQAIAGG</sequence>
<dbReference type="NCBIfam" id="TIGR01683">
    <property type="entry name" value="thiS"/>
    <property type="match status" value="1"/>
</dbReference>
<organism evidence="1 2">
    <name type="scientific">Yersinia pestis bv. Antiqua (strain Antiqua)</name>
    <dbReference type="NCBI Taxonomy" id="360102"/>
    <lineage>
        <taxon>Bacteria</taxon>
        <taxon>Pseudomonadati</taxon>
        <taxon>Pseudomonadota</taxon>
        <taxon>Gammaproteobacteria</taxon>
        <taxon>Enterobacterales</taxon>
        <taxon>Yersiniaceae</taxon>
        <taxon>Yersinia</taxon>
    </lineage>
</organism>
<gene>
    <name evidence="1" type="ordered locus">YPA_3614</name>
</gene>
<name>A0A0E1NRU1_YERPA</name>
<dbReference type="AlphaFoldDB" id="A0A0E1NRU1"/>
<dbReference type="HOGENOM" id="CLU_174611_2_1_6"/>
<dbReference type="InterPro" id="IPR003749">
    <property type="entry name" value="ThiS/MoaD-like"/>
</dbReference>
<dbReference type="InterPro" id="IPR016155">
    <property type="entry name" value="Mopterin_synth/thiamin_S_b"/>
</dbReference>
<reference evidence="1 2" key="1">
    <citation type="journal article" date="2006" name="J. Bacteriol.">
        <title>Complete genome sequence of Yersinia pestis strains Antiqua and Nepal516: evidence of gene reduction in an emerging pathogen.</title>
        <authorList>
            <person name="Chain P.S."/>
            <person name="Hu P."/>
            <person name="Malfatti S.A."/>
            <person name="Radnedge L."/>
            <person name="Larimer F."/>
            <person name="Vergez L.M."/>
            <person name="Worsham P."/>
            <person name="Chu M.C."/>
            <person name="Andersen G.L."/>
        </authorList>
    </citation>
    <scope>NUCLEOTIDE SEQUENCE [LARGE SCALE GENOMIC DNA]</scope>
    <source>
        <strain evidence="1 2">Antiqua</strain>
    </source>
</reference>
<dbReference type="KEGG" id="ypa:YPA_3614"/>
<dbReference type="CDD" id="cd00565">
    <property type="entry name" value="Ubl_ThiS"/>
    <property type="match status" value="1"/>
</dbReference>
<protein>
    <submittedName>
        <fullName evidence="1">ThiS, thiamine-biosynthesis</fullName>
    </submittedName>
</protein>
<accession>A0A0E1NRU1</accession>
<dbReference type="EMBL" id="CP000308">
    <property type="protein sequence ID" value="ABG15576.1"/>
    <property type="molecule type" value="Genomic_DNA"/>
</dbReference>
<dbReference type="InterPro" id="IPR010035">
    <property type="entry name" value="Thi_S"/>
</dbReference>
<evidence type="ECO:0000313" key="2">
    <source>
        <dbReference type="Proteomes" id="UP000001971"/>
    </source>
</evidence>